<dbReference type="GO" id="GO:0005829">
    <property type="term" value="C:cytosol"/>
    <property type="evidence" value="ECO:0007669"/>
    <property type="project" value="TreeGrafter"/>
</dbReference>
<dbReference type="InterPro" id="IPR013520">
    <property type="entry name" value="Ribonucl_H"/>
</dbReference>
<dbReference type="CDD" id="cd06127">
    <property type="entry name" value="DEDDh"/>
    <property type="match status" value="1"/>
</dbReference>
<evidence type="ECO:0000256" key="3">
    <source>
        <dbReference type="ARBA" id="ARBA00022839"/>
    </source>
</evidence>
<feature type="domain" description="Exonuclease" evidence="4">
    <location>
        <begin position="57"/>
        <end position="226"/>
    </location>
</feature>
<gene>
    <name evidence="5" type="ORF">DFO73_12619</name>
</gene>
<dbReference type="GO" id="GO:0003677">
    <property type="term" value="F:DNA binding"/>
    <property type="evidence" value="ECO:0007669"/>
    <property type="project" value="InterPro"/>
</dbReference>
<dbReference type="Proteomes" id="UP000247150">
    <property type="component" value="Unassembled WGS sequence"/>
</dbReference>
<comment type="caution">
    <text evidence="5">The sequence shown here is derived from an EMBL/GenBank/DDBJ whole genome shotgun (WGS) entry which is preliminary data.</text>
</comment>
<keyword evidence="2" id="KW-0378">Hydrolase</keyword>
<dbReference type="PANTHER" id="PTHR30231:SF4">
    <property type="entry name" value="PROTEIN NEN2"/>
    <property type="match status" value="1"/>
</dbReference>
<keyword evidence="1" id="KW-0540">Nuclease</keyword>
<dbReference type="InterPro" id="IPR012337">
    <property type="entry name" value="RNaseH-like_sf"/>
</dbReference>
<dbReference type="EMBL" id="QGTW01000026">
    <property type="protein sequence ID" value="PWW17425.1"/>
    <property type="molecule type" value="Genomic_DNA"/>
</dbReference>
<keyword evidence="3" id="KW-0269">Exonuclease</keyword>
<dbReference type="GO" id="GO:0008408">
    <property type="term" value="F:3'-5' exonuclease activity"/>
    <property type="evidence" value="ECO:0007669"/>
    <property type="project" value="TreeGrafter"/>
</dbReference>
<dbReference type="Gene3D" id="3.30.420.10">
    <property type="entry name" value="Ribonuclease H-like superfamily/Ribonuclease H"/>
    <property type="match status" value="1"/>
</dbReference>
<dbReference type="GO" id="GO:0006260">
    <property type="term" value="P:DNA replication"/>
    <property type="evidence" value="ECO:0007669"/>
    <property type="project" value="InterPro"/>
</dbReference>
<evidence type="ECO:0000256" key="2">
    <source>
        <dbReference type="ARBA" id="ARBA00022801"/>
    </source>
</evidence>
<dbReference type="GO" id="GO:0003887">
    <property type="term" value="F:DNA-directed DNA polymerase activity"/>
    <property type="evidence" value="ECO:0007669"/>
    <property type="project" value="InterPro"/>
</dbReference>
<dbReference type="FunFam" id="3.30.420.10:FF:000045">
    <property type="entry name" value="3'-5' exonuclease DinG"/>
    <property type="match status" value="1"/>
</dbReference>
<dbReference type="Pfam" id="PF00929">
    <property type="entry name" value="RNase_T"/>
    <property type="match status" value="1"/>
</dbReference>
<evidence type="ECO:0000313" key="5">
    <source>
        <dbReference type="EMBL" id="PWW17425.1"/>
    </source>
</evidence>
<evidence type="ECO:0000259" key="4">
    <source>
        <dbReference type="SMART" id="SM00479"/>
    </source>
</evidence>
<dbReference type="SMART" id="SM00479">
    <property type="entry name" value="EXOIII"/>
    <property type="match status" value="1"/>
</dbReference>
<dbReference type="RefSeq" id="WP_110067804.1">
    <property type="nucleotide sequence ID" value="NZ_QGTW01000026.1"/>
</dbReference>
<protein>
    <submittedName>
        <fullName evidence="5">DNA polymerase-3 subunit epsilon</fullName>
    </submittedName>
</protein>
<sequence>MGFDPFVQFVRGIQGKFHSNIFGGLNGQNAQHMAFIRQMQRELENADSMAIPIRKLNVVVFDIETTGFYPDKGDQIISIGAVKIIDGEICDEDCFYSLVQYDKPLPPEIKELTGLSEGQLVDAPSLADVMISFFEFAKDMPLVAHHANHEKSFMRHSCWKLFRTPFKHKILDTSFLYRVAEPDMALFKLEELCEYNGIPVIGRHHALGDAKLTAQLWCRLGEKAQNSGCANLKDVYERLAKLN</sequence>
<dbReference type="InterPro" id="IPR036397">
    <property type="entry name" value="RNaseH_sf"/>
</dbReference>
<organism evidence="5 6">
    <name type="scientific">Cytobacillus oceanisediminis</name>
    <dbReference type="NCBI Taxonomy" id="665099"/>
    <lineage>
        <taxon>Bacteria</taxon>
        <taxon>Bacillati</taxon>
        <taxon>Bacillota</taxon>
        <taxon>Bacilli</taxon>
        <taxon>Bacillales</taxon>
        <taxon>Bacillaceae</taxon>
        <taxon>Cytobacillus</taxon>
    </lineage>
</organism>
<evidence type="ECO:0000313" key="6">
    <source>
        <dbReference type="Proteomes" id="UP000247150"/>
    </source>
</evidence>
<dbReference type="AlphaFoldDB" id="A0A2V2ZC01"/>
<dbReference type="NCBIfam" id="NF005836">
    <property type="entry name" value="PRK07740.1"/>
    <property type="match status" value="1"/>
</dbReference>
<dbReference type="InterPro" id="IPR006054">
    <property type="entry name" value="DnaQ"/>
</dbReference>
<dbReference type="OrthoDB" id="9804290at2"/>
<evidence type="ECO:0000256" key="1">
    <source>
        <dbReference type="ARBA" id="ARBA00022722"/>
    </source>
</evidence>
<dbReference type="NCBIfam" id="TIGR00573">
    <property type="entry name" value="dnaq"/>
    <property type="match status" value="1"/>
</dbReference>
<dbReference type="SUPFAM" id="SSF53098">
    <property type="entry name" value="Ribonuclease H-like"/>
    <property type="match status" value="1"/>
</dbReference>
<reference evidence="5 6" key="1">
    <citation type="submission" date="2018-05" db="EMBL/GenBank/DDBJ databases">
        <title>Freshwater and sediment microbial communities from various areas in North America, analyzing microbe dynamics in response to fracking.</title>
        <authorList>
            <person name="Lamendella R."/>
        </authorList>
    </citation>
    <scope>NUCLEOTIDE SEQUENCE [LARGE SCALE GENOMIC DNA]</scope>
    <source>
        <strain evidence="5 6">15_TX</strain>
    </source>
</reference>
<dbReference type="PANTHER" id="PTHR30231">
    <property type="entry name" value="DNA POLYMERASE III SUBUNIT EPSILON"/>
    <property type="match status" value="1"/>
</dbReference>
<accession>A0A2V2ZC01</accession>
<name>A0A2V2ZC01_9BACI</name>
<proteinExistence type="predicted"/>